<organism evidence="4 5">
    <name type="scientific">Xylocopilactobacillus apicola</name>
    <dbReference type="NCBI Taxonomy" id="2932184"/>
    <lineage>
        <taxon>Bacteria</taxon>
        <taxon>Bacillati</taxon>
        <taxon>Bacillota</taxon>
        <taxon>Bacilli</taxon>
        <taxon>Lactobacillales</taxon>
        <taxon>Lactobacillaceae</taxon>
        <taxon>Xylocopilactobacillus</taxon>
    </lineage>
</organism>
<evidence type="ECO:0000313" key="5">
    <source>
        <dbReference type="Proteomes" id="UP001321861"/>
    </source>
</evidence>
<accession>A0AAU9DME0</accession>
<keyword evidence="5" id="KW-1185">Reference proteome</keyword>
<dbReference type="GO" id="GO:0003677">
    <property type="term" value="F:DNA binding"/>
    <property type="evidence" value="ECO:0007669"/>
    <property type="project" value="UniProtKB-KW"/>
</dbReference>
<dbReference type="Pfam" id="PF01381">
    <property type="entry name" value="HTH_3"/>
    <property type="match status" value="1"/>
</dbReference>
<dbReference type="AlphaFoldDB" id="A0AAU9DME0"/>
<dbReference type="InterPro" id="IPR001387">
    <property type="entry name" value="Cro/C1-type_HTH"/>
</dbReference>
<evidence type="ECO:0000256" key="2">
    <source>
        <dbReference type="SAM" id="Phobius"/>
    </source>
</evidence>
<gene>
    <name evidence="4" type="ORF">XA3_05480</name>
</gene>
<dbReference type="SMART" id="SM00530">
    <property type="entry name" value="HTH_XRE"/>
    <property type="match status" value="1"/>
</dbReference>
<reference evidence="4 5" key="1">
    <citation type="journal article" date="2023" name="Microbiol. Spectr.">
        <title>Symbiosis of Carpenter Bees with Uncharacterized Lactic Acid Bacteria Showing NAD Auxotrophy.</title>
        <authorList>
            <person name="Kawasaki S."/>
            <person name="Ozawa K."/>
            <person name="Mori T."/>
            <person name="Yamamoto A."/>
            <person name="Ito M."/>
            <person name="Ohkuma M."/>
            <person name="Sakamoto M."/>
            <person name="Matsutani M."/>
        </authorList>
    </citation>
    <scope>NUCLEOTIDE SEQUENCE [LARGE SCALE GENOMIC DNA]</scope>
    <source>
        <strain evidence="4 5">XA3</strain>
    </source>
</reference>
<dbReference type="RefSeq" id="WP_317636027.1">
    <property type="nucleotide sequence ID" value="NZ_AP026802.1"/>
</dbReference>
<sequence length="191" mass="21607">MKFSKRLQMQRTKLNLTQAEVAKKLHVTQQTVSGWENGRSYPDIDCLLELSDLYQVSLDTLLKEDIGMKEDIKKKEVINGIKPVITILVVVNAILAVVTMIFEINNQNPGMADVLLDSVVAINELVSFYLINFMNHKLRDQVPKKFDHLIWPVLLGAWILTAGLFFSPLPHVVTVVLGLALLVVTLFFCFK</sequence>
<keyword evidence="1" id="KW-0238">DNA-binding</keyword>
<keyword evidence="2" id="KW-0472">Membrane</keyword>
<dbReference type="EMBL" id="AP026802">
    <property type="protein sequence ID" value="BDR58107.1"/>
    <property type="molecule type" value="Genomic_DNA"/>
</dbReference>
<dbReference type="Proteomes" id="UP001321861">
    <property type="component" value="Chromosome"/>
</dbReference>
<keyword evidence="2" id="KW-1133">Transmembrane helix</keyword>
<evidence type="ECO:0000259" key="3">
    <source>
        <dbReference type="PROSITE" id="PS50943"/>
    </source>
</evidence>
<evidence type="ECO:0000313" key="4">
    <source>
        <dbReference type="EMBL" id="BDR58107.1"/>
    </source>
</evidence>
<feature type="transmembrane region" description="Helical" evidence="2">
    <location>
        <begin position="172"/>
        <end position="190"/>
    </location>
</feature>
<evidence type="ECO:0000256" key="1">
    <source>
        <dbReference type="ARBA" id="ARBA00023125"/>
    </source>
</evidence>
<feature type="transmembrane region" description="Helical" evidence="2">
    <location>
        <begin position="83"/>
        <end position="102"/>
    </location>
</feature>
<dbReference type="SUPFAM" id="SSF47413">
    <property type="entry name" value="lambda repressor-like DNA-binding domains"/>
    <property type="match status" value="1"/>
</dbReference>
<protein>
    <recommendedName>
        <fullName evidence="3">HTH cro/C1-type domain-containing protein</fullName>
    </recommendedName>
</protein>
<dbReference type="PANTHER" id="PTHR46558:SF4">
    <property type="entry name" value="DNA-BIDING PHAGE PROTEIN"/>
    <property type="match status" value="1"/>
</dbReference>
<dbReference type="PROSITE" id="PS50943">
    <property type="entry name" value="HTH_CROC1"/>
    <property type="match status" value="1"/>
</dbReference>
<feature type="transmembrane region" description="Helical" evidence="2">
    <location>
        <begin position="146"/>
        <end position="166"/>
    </location>
</feature>
<proteinExistence type="predicted"/>
<dbReference type="Gene3D" id="1.10.260.40">
    <property type="entry name" value="lambda repressor-like DNA-binding domains"/>
    <property type="match status" value="1"/>
</dbReference>
<dbReference type="KEGG" id="xap:XA3_05480"/>
<name>A0AAU9DME0_9LACO</name>
<dbReference type="PANTHER" id="PTHR46558">
    <property type="entry name" value="TRACRIPTIONAL REGULATORY PROTEIN-RELATED-RELATED"/>
    <property type="match status" value="1"/>
</dbReference>
<feature type="transmembrane region" description="Helical" evidence="2">
    <location>
        <begin position="114"/>
        <end position="134"/>
    </location>
</feature>
<dbReference type="InterPro" id="IPR010982">
    <property type="entry name" value="Lambda_DNA-bd_dom_sf"/>
</dbReference>
<feature type="domain" description="HTH cro/C1-type" evidence="3">
    <location>
        <begin position="7"/>
        <end position="61"/>
    </location>
</feature>
<dbReference type="CDD" id="cd00093">
    <property type="entry name" value="HTH_XRE"/>
    <property type="match status" value="1"/>
</dbReference>
<keyword evidence="2" id="KW-0812">Transmembrane</keyword>